<sequence length="190" mass="21826">MGKWTQFDMEVIKVLRREGIFEDGNTQKLESPDGEIVVTCADGDQMPDMFSHQCELADKGGWPVRPHVLSLHGGAMLMAEDCPLYQEFRVDELLLQHIREAEGKDLKGIGTVFLYIHVPCGAAGLAKLNLVNQIVFLMRAKERVKEIDSTNKVLCFVHVDYGTGRRRTYFISYTKWMEFWKEKASRLGWR</sequence>
<evidence type="ECO:0000313" key="1">
    <source>
        <dbReference type="EMBL" id="KKR04621.1"/>
    </source>
</evidence>
<name>A0A0G0MW35_9BACT</name>
<proteinExistence type="predicted"/>
<evidence type="ECO:0000313" key="2">
    <source>
        <dbReference type="Proteomes" id="UP000033935"/>
    </source>
</evidence>
<organism evidence="1 2">
    <name type="scientific">Candidatus Uhrbacteria bacterium GW2011_GWF2_39_13</name>
    <dbReference type="NCBI Taxonomy" id="1618995"/>
    <lineage>
        <taxon>Bacteria</taxon>
        <taxon>Candidatus Uhriibacteriota</taxon>
    </lineage>
</organism>
<gene>
    <name evidence="1" type="ORF">UT30_C0005G0024</name>
</gene>
<accession>A0A0G0MW35</accession>
<comment type="caution">
    <text evidence="1">The sequence shown here is derived from an EMBL/GenBank/DDBJ whole genome shotgun (WGS) entry which is preliminary data.</text>
</comment>
<dbReference type="AlphaFoldDB" id="A0A0G0MW35"/>
<dbReference type="EMBL" id="LBWG01000005">
    <property type="protein sequence ID" value="KKR04621.1"/>
    <property type="molecule type" value="Genomic_DNA"/>
</dbReference>
<dbReference type="Proteomes" id="UP000033935">
    <property type="component" value="Unassembled WGS sequence"/>
</dbReference>
<reference evidence="1 2" key="1">
    <citation type="journal article" date="2015" name="Nature">
        <title>rRNA introns, odd ribosomes, and small enigmatic genomes across a large radiation of phyla.</title>
        <authorList>
            <person name="Brown C.T."/>
            <person name="Hug L.A."/>
            <person name="Thomas B.C."/>
            <person name="Sharon I."/>
            <person name="Castelle C.J."/>
            <person name="Singh A."/>
            <person name="Wilkins M.J."/>
            <person name="Williams K.H."/>
            <person name="Banfield J.F."/>
        </authorList>
    </citation>
    <scope>NUCLEOTIDE SEQUENCE [LARGE SCALE GENOMIC DNA]</scope>
</reference>
<protein>
    <submittedName>
        <fullName evidence="1">Uncharacterized protein</fullName>
    </submittedName>
</protein>